<protein>
    <submittedName>
        <fullName evidence="1">Uncharacterized protein</fullName>
    </submittedName>
</protein>
<keyword evidence="2" id="KW-1185">Reference proteome</keyword>
<dbReference type="Proteomes" id="UP000269923">
    <property type="component" value="Unassembled WGS sequence"/>
</dbReference>
<comment type="caution">
    <text evidence="1">The sequence shown here is derived from an EMBL/GenBank/DDBJ whole genome shotgun (WGS) entry which is preliminary data.</text>
</comment>
<reference evidence="1 2" key="1">
    <citation type="submission" date="2018-11" db="EMBL/GenBank/DDBJ databases">
        <title>Genomes From Bacteria Associated with the Canine Oral Cavity: a Test Case for Automated Genome-Based Taxonomic Assignment.</title>
        <authorList>
            <person name="Coil D.A."/>
            <person name="Jospin G."/>
            <person name="Darling A.E."/>
            <person name="Wallis C."/>
            <person name="Davis I.J."/>
            <person name="Harris S."/>
            <person name="Eisen J.A."/>
            <person name="Holcombe L.J."/>
            <person name="O'Flynn C."/>
        </authorList>
    </citation>
    <scope>NUCLEOTIDE SEQUENCE [LARGE SCALE GENOMIC DNA]</scope>
    <source>
        <strain evidence="1 2">COT-280</strain>
    </source>
</reference>
<gene>
    <name evidence="1" type="ORF">EII21_11140</name>
</gene>
<evidence type="ECO:0000313" key="2">
    <source>
        <dbReference type="Proteomes" id="UP000269923"/>
    </source>
</evidence>
<accession>A0A3P2A4S7</accession>
<evidence type="ECO:0000313" key="1">
    <source>
        <dbReference type="EMBL" id="RRD88663.1"/>
    </source>
</evidence>
<name>A0A3P2A4S7_9NEIS</name>
<organism evidence="1 2">
    <name type="scientific">Conchiformibius steedae</name>
    <dbReference type="NCBI Taxonomy" id="153493"/>
    <lineage>
        <taxon>Bacteria</taxon>
        <taxon>Pseudomonadati</taxon>
        <taxon>Pseudomonadota</taxon>
        <taxon>Betaproteobacteria</taxon>
        <taxon>Neisseriales</taxon>
        <taxon>Neisseriaceae</taxon>
        <taxon>Conchiformibius</taxon>
    </lineage>
</organism>
<sequence>MNLNTLKNSLFQLLYPIVPKEADIFYGYITIYPSSLSSKYLWALDDSIFSFSFENFTDEEDEKIYNELREFTNLHKNNHYLIKFFKNKTIDIQSTFVPEEDSWPGLYMKGISELTWTEADAHRIPYDIWKKKSKQYISEQDRFYQELLSVFERNMERVGWTVLFRGCIYQGQPQYEAFAIEADGTLHPQALELKKSQHLRLPKLLRQMQKSKLYPQPWTHFECRLGFMIPFEFKVADIAETDYWQGVYMRGIGDLSESEAELVGVPKEIWLQHNSG</sequence>
<proteinExistence type="predicted"/>
<dbReference type="AlphaFoldDB" id="A0A3P2A4S7"/>
<dbReference type="RefSeq" id="WP_124796456.1">
    <property type="nucleotide sequence ID" value="NZ_RQYC01000040.1"/>
</dbReference>
<dbReference type="OrthoDB" id="5872409at2"/>
<dbReference type="EMBL" id="RQYC01000040">
    <property type="protein sequence ID" value="RRD88663.1"/>
    <property type="molecule type" value="Genomic_DNA"/>
</dbReference>